<protein>
    <recommendedName>
        <fullName evidence="3">Phage protein D</fullName>
    </recommendedName>
</protein>
<keyword evidence="2" id="KW-1185">Reference proteome</keyword>
<dbReference type="AlphaFoldDB" id="A0A1M5AJI4"/>
<sequence>MGLGSIPQVRISGPGEEIINSRLTSWERVDVSSDQSDVITLHVDTAGQTGLPKEGAELIFSEGYQGQLVHKGKYKITRISPRLFPPTVTIVATAAPFQVQDKTGFKERHTRTFTAISLAEIFRQIVTSHGFSPRVASKFETVWFKHLDQMNETDSAFLSRLAKRHDAIAKPVDGLYVLAEKGQTKTITGQDVPSVTVDVSDNNHPSDFRRFINCQLELASRRNVSGVKAKWIESYTGLEYEVFSGKAPFMVLPQSYETSSEAQQACDNELQKIMREKDSIRIDLPGDPYLVAEGILELNQSFPPEMVGQWSIDQVTARGDSSGGYRCAVVATRPVKRAE</sequence>
<accession>A0A1M5AJI4</accession>
<dbReference type="EMBL" id="FQUH01000008">
    <property type="protein sequence ID" value="SHF30315.1"/>
    <property type="molecule type" value="Genomic_DNA"/>
</dbReference>
<evidence type="ECO:0000313" key="1">
    <source>
        <dbReference type="EMBL" id="SHF30315.1"/>
    </source>
</evidence>
<name>A0A1M5AJI4_VIBGA</name>
<gene>
    <name evidence="1" type="ORF">SAMN02745781_01909</name>
</gene>
<reference evidence="2" key="1">
    <citation type="submission" date="2016-11" db="EMBL/GenBank/DDBJ databases">
        <authorList>
            <person name="Varghese N."/>
            <person name="Submissions S."/>
        </authorList>
    </citation>
    <scope>NUCLEOTIDE SEQUENCE [LARGE SCALE GENOMIC DNA]</scope>
    <source>
        <strain evidence="2">DSM 21264</strain>
    </source>
</reference>
<dbReference type="Proteomes" id="UP000184159">
    <property type="component" value="Unassembled WGS sequence"/>
</dbReference>
<dbReference type="SUPFAM" id="SSF69279">
    <property type="entry name" value="Phage tail proteins"/>
    <property type="match status" value="1"/>
</dbReference>
<evidence type="ECO:0008006" key="3">
    <source>
        <dbReference type="Google" id="ProtNLM"/>
    </source>
</evidence>
<organism evidence="1 2">
    <name type="scientific">Vibrio gazogenes DSM 21264 = NBRC 103151</name>
    <dbReference type="NCBI Taxonomy" id="1123492"/>
    <lineage>
        <taxon>Bacteria</taxon>
        <taxon>Pseudomonadati</taxon>
        <taxon>Pseudomonadota</taxon>
        <taxon>Gammaproteobacteria</taxon>
        <taxon>Vibrionales</taxon>
        <taxon>Vibrionaceae</taxon>
        <taxon>Vibrio</taxon>
    </lineage>
</organism>
<dbReference type="RefSeq" id="WP_072958463.1">
    <property type="nucleotide sequence ID" value="NZ_FQUH01000008.1"/>
</dbReference>
<proteinExistence type="predicted"/>
<evidence type="ECO:0000313" key="2">
    <source>
        <dbReference type="Proteomes" id="UP000184159"/>
    </source>
</evidence>